<comment type="caution">
    <text evidence="3">The sequence shown here is derived from an EMBL/GenBank/DDBJ whole genome shotgun (WGS) entry which is preliminary data.</text>
</comment>
<keyword evidence="1" id="KW-0245">EGF-like domain</keyword>
<dbReference type="InterPro" id="IPR008979">
    <property type="entry name" value="Galactose-bd-like_sf"/>
</dbReference>
<keyword evidence="2" id="KW-0812">Transmembrane</keyword>
<keyword evidence="4" id="KW-1185">Reference proteome</keyword>
<dbReference type="Gene3D" id="2.170.300.10">
    <property type="entry name" value="Tie2 ligand-binding domain superfamily"/>
    <property type="match status" value="1"/>
</dbReference>
<dbReference type="GO" id="GO:0005044">
    <property type="term" value="F:scavenger receptor activity"/>
    <property type="evidence" value="ECO:0007669"/>
    <property type="project" value="InterPro"/>
</dbReference>
<keyword evidence="2" id="KW-1133">Transmembrane helix</keyword>
<dbReference type="OrthoDB" id="10252017at2759"/>
<dbReference type="PANTHER" id="PTHR24043:SF8">
    <property type="entry name" value="EGF-LIKE DOMAIN-CONTAINING PROTEIN"/>
    <property type="match status" value="1"/>
</dbReference>
<dbReference type="InterPro" id="IPR042635">
    <property type="entry name" value="MEGF10/SREC1/2-like"/>
</dbReference>
<evidence type="ECO:0000313" key="3">
    <source>
        <dbReference type="EMBL" id="VDI18885.1"/>
    </source>
</evidence>
<organism evidence="3 4">
    <name type="scientific">Mytilus galloprovincialis</name>
    <name type="common">Mediterranean mussel</name>
    <dbReference type="NCBI Taxonomy" id="29158"/>
    <lineage>
        <taxon>Eukaryota</taxon>
        <taxon>Metazoa</taxon>
        <taxon>Spiralia</taxon>
        <taxon>Lophotrochozoa</taxon>
        <taxon>Mollusca</taxon>
        <taxon>Bivalvia</taxon>
        <taxon>Autobranchia</taxon>
        <taxon>Pteriomorphia</taxon>
        <taxon>Mytilida</taxon>
        <taxon>Mytiloidea</taxon>
        <taxon>Mytilidae</taxon>
        <taxon>Mytilinae</taxon>
        <taxon>Mytilus</taxon>
    </lineage>
</organism>
<evidence type="ECO:0000313" key="4">
    <source>
        <dbReference type="Proteomes" id="UP000596742"/>
    </source>
</evidence>
<dbReference type="AlphaFoldDB" id="A0A8B6DE65"/>
<evidence type="ECO:0000256" key="2">
    <source>
        <dbReference type="SAM" id="Phobius"/>
    </source>
</evidence>
<accession>A0A8B6DE65</accession>
<name>A0A8B6DE65_MYTGA</name>
<sequence length="381" mass="41812">MCTDGCKERRTGDFCNYYNLAYDSSVLINPNSSYPGSLANDGSKTSCSKTNGPTVTFQVDLKEESIVTGLHILFGELTTKVGSHTLYASNTSNNFKTGTMVYEGQFLPTRINVRAVFRYLTYVPPVHGKSSVLEVCEIGIIGCPPSRYGPVCNKLCPGNCNGPCDLATGSCAFGCLNRWTGDKCEQECSFGQFGKNCSEFCHGCISQMCDHVNGICDNSTACKPGYVYDKYCNTSCSDGLYGSNCLHTCSPFCLHVPCDRRTGECIGGCIRGLHGFNCMQVSINTKKSDDDEVTTWIGIFIGGVLLGILITVVVCFVIRKKLPKKQSKDNVPKKTQSHDQQHYDDVGIENVTSYQDLRKDNLRKDTGANEYDQINATYVNQ</sequence>
<keyword evidence="2" id="KW-0472">Membrane</keyword>
<dbReference type="PANTHER" id="PTHR24043">
    <property type="entry name" value="SCAVENGER RECEPTOR CLASS F"/>
    <property type="match status" value="1"/>
</dbReference>
<reference evidence="3" key="1">
    <citation type="submission" date="2018-11" db="EMBL/GenBank/DDBJ databases">
        <authorList>
            <person name="Alioto T."/>
            <person name="Alioto T."/>
        </authorList>
    </citation>
    <scope>NUCLEOTIDE SEQUENCE</scope>
</reference>
<dbReference type="Proteomes" id="UP000596742">
    <property type="component" value="Unassembled WGS sequence"/>
</dbReference>
<dbReference type="Gene3D" id="2.60.120.260">
    <property type="entry name" value="Galactose-binding domain-like"/>
    <property type="match status" value="1"/>
</dbReference>
<dbReference type="SUPFAM" id="SSF49785">
    <property type="entry name" value="Galactose-binding domain-like"/>
    <property type="match status" value="1"/>
</dbReference>
<gene>
    <name evidence="3" type="ORF">MGAL_10B044154</name>
</gene>
<protein>
    <submittedName>
        <fullName evidence="3">Uncharacterized protein</fullName>
    </submittedName>
</protein>
<dbReference type="EMBL" id="UYJE01003387">
    <property type="protein sequence ID" value="VDI18885.1"/>
    <property type="molecule type" value="Genomic_DNA"/>
</dbReference>
<proteinExistence type="predicted"/>
<evidence type="ECO:0000256" key="1">
    <source>
        <dbReference type="ARBA" id="ARBA00022536"/>
    </source>
</evidence>
<feature type="transmembrane region" description="Helical" evidence="2">
    <location>
        <begin position="296"/>
        <end position="318"/>
    </location>
</feature>